<sequence>MGFRLGLKEVELFCPKGQNIPSGKFFLRLHPAKKKNLADAWPDSLFFILSYFLFNKPNQAPL</sequence>
<organism evidence="1 2">
    <name type="scientific">Candidatus Nealsonbacteria bacterium CG23_combo_of_CG06-09_8_20_14_all_38_19</name>
    <dbReference type="NCBI Taxonomy" id="1974721"/>
    <lineage>
        <taxon>Bacteria</taxon>
        <taxon>Candidatus Nealsoniibacteriota</taxon>
    </lineage>
</organism>
<protein>
    <submittedName>
        <fullName evidence="1">Uncharacterized protein</fullName>
    </submittedName>
</protein>
<gene>
    <name evidence="1" type="ORF">COX36_02290</name>
</gene>
<proteinExistence type="predicted"/>
<dbReference type="Proteomes" id="UP000230273">
    <property type="component" value="Unassembled WGS sequence"/>
</dbReference>
<reference evidence="1 2" key="1">
    <citation type="submission" date="2017-09" db="EMBL/GenBank/DDBJ databases">
        <title>Depth-based differentiation of microbial function through sediment-hosted aquifers and enrichment of novel symbionts in the deep terrestrial subsurface.</title>
        <authorList>
            <person name="Probst A.J."/>
            <person name="Ladd B."/>
            <person name="Jarett J.K."/>
            <person name="Geller-Mcgrath D.E."/>
            <person name="Sieber C.M."/>
            <person name="Emerson J.B."/>
            <person name="Anantharaman K."/>
            <person name="Thomas B.C."/>
            <person name="Malmstrom R."/>
            <person name="Stieglmeier M."/>
            <person name="Klingl A."/>
            <person name="Woyke T."/>
            <person name="Ryan C.M."/>
            <person name="Banfield J.F."/>
        </authorList>
    </citation>
    <scope>NUCLEOTIDE SEQUENCE [LARGE SCALE GENOMIC DNA]</scope>
    <source>
        <strain evidence="1">CG23_combo_of_CG06-09_8_20_14_all_38_19</strain>
    </source>
</reference>
<dbReference type="AlphaFoldDB" id="A0A2G9YWH1"/>
<accession>A0A2G9YWH1</accession>
<name>A0A2G9YWH1_9BACT</name>
<evidence type="ECO:0000313" key="2">
    <source>
        <dbReference type="Proteomes" id="UP000230273"/>
    </source>
</evidence>
<evidence type="ECO:0000313" key="1">
    <source>
        <dbReference type="EMBL" id="PIP23616.1"/>
    </source>
</evidence>
<comment type="caution">
    <text evidence="1">The sequence shown here is derived from an EMBL/GenBank/DDBJ whole genome shotgun (WGS) entry which is preliminary data.</text>
</comment>
<dbReference type="EMBL" id="PCRP01000036">
    <property type="protein sequence ID" value="PIP23616.1"/>
    <property type="molecule type" value="Genomic_DNA"/>
</dbReference>